<reference evidence="3 4" key="1">
    <citation type="submission" date="2020-08" db="EMBL/GenBank/DDBJ databases">
        <title>Genomic Encyclopedia of Type Strains, Phase IV (KMG-V): Genome sequencing to study the core and pangenomes of soil and plant-associated prokaryotes.</title>
        <authorList>
            <person name="Whitman W."/>
        </authorList>
    </citation>
    <scope>NUCLEOTIDE SEQUENCE [LARGE SCALE GENOMIC DNA]</scope>
    <source>
        <strain evidence="3 4">SEMIA 414</strain>
    </source>
</reference>
<dbReference type="RefSeq" id="WP_246724334.1">
    <property type="nucleotide sequence ID" value="NZ_JACIHI010000001.1"/>
</dbReference>
<dbReference type="Proteomes" id="UP000533724">
    <property type="component" value="Unassembled WGS sequence"/>
</dbReference>
<evidence type="ECO:0000313" key="4">
    <source>
        <dbReference type="Proteomes" id="UP000533724"/>
    </source>
</evidence>
<dbReference type="InterPro" id="IPR027417">
    <property type="entry name" value="P-loop_NTPase"/>
</dbReference>
<dbReference type="InterPro" id="IPR046461">
    <property type="entry name" value="TerL_ATPase"/>
</dbReference>
<proteinExistence type="predicted"/>
<dbReference type="PANTHER" id="PTHR41287">
    <property type="match status" value="1"/>
</dbReference>
<evidence type="ECO:0000259" key="2">
    <source>
        <dbReference type="Pfam" id="PF20441"/>
    </source>
</evidence>
<dbReference type="PANTHER" id="PTHR41287:SF1">
    <property type="entry name" value="PROTEIN YMFN"/>
    <property type="match status" value="1"/>
</dbReference>
<gene>
    <name evidence="3" type="ORF">GGE15_000642</name>
</gene>
<feature type="domain" description="Terminase large subunit-like endonuclease" evidence="2">
    <location>
        <begin position="290"/>
        <end position="500"/>
    </location>
</feature>
<evidence type="ECO:0000313" key="3">
    <source>
        <dbReference type="EMBL" id="MBB4437411.1"/>
    </source>
</evidence>
<dbReference type="Pfam" id="PF20441">
    <property type="entry name" value="TerL_nuclease"/>
    <property type="match status" value="1"/>
</dbReference>
<protein>
    <submittedName>
        <fullName evidence="3">Phage terminase large subunit-like protein</fullName>
    </submittedName>
</protein>
<dbReference type="Pfam" id="PF03354">
    <property type="entry name" value="TerL_ATPase"/>
    <property type="match status" value="1"/>
</dbReference>
<comment type="caution">
    <text evidence="3">The sequence shown here is derived from an EMBL/GenBank/DDBJ whole genome shotgun (WGS) entry which is preliminary data.</text>
</comment>
<organism evidence="3 4">
    <name type="scientific">Rhizobium esperanzae</name>
    <dbReference type="NCBI Taxonomy" id="1967781"/>
    <lineage>
        <taxon>Bacteria</taxon>
        <taxon>Pseudomonadati</taxon>
        <taxon>Pseudomonadota</taxon>
        <taxon>Alphaproteobacteria</taxon>
        <taxon>Hyphomicrobiales</taxon>
        <taxon>Rhizobiaceae</taxon>
        <taxon>Rhizobium/Agrobacterium group</taxon>
        <taxon>Rhizobium</taxon>
    </lineage>
</organism>
<dbReference type="EMBL" id="JACIHI010000001">
    <property type="protein sequence ID" value="MBB4437411.1"/>
    <property type="molecule type" value="Genomic_DNA"/>
</dbReference>
<dbReference type="AlphaFoldDB" id="A0A7W6UG64"/>
<evidence type="ECO:0000259" key="1">
    <source>
        <dbReference type="Pfam" id="PF03354"/>
    </source>
</evidence>
<dbReference type="GO" id="GO:0004519">
    <property type="term" value="F:endonuclease activity"/>
    <property type="evidence" value="ECO:0007669"/>
    <property type="project" value="InterPro"/>
</dbReference>
<dbReference type="InterPro" id="IPR046462">
    <property type="entry name" value="TerL_nuclease"/>
</dbReference>
<sequence length="637" mass="69720">MATKKKTTSSTSAQDRVSAYARAVLDGEIIAGPHVRNACRRHLADLTNGHERGLYWDDAAATRVFRFFEERLRLSDGQFDGKPFKLHPSQAFKLGSIFGWKKADGSRRFRTVYIEEGKGNGKSPFAGGIGLYGLMADAEPGAQIYAAAAKKDQAQILFQDACKMVRQAPALNDRLKFSGGMGKEFNIAHHRSQSFFRPISKEAGKTGSGPRPHMALCDEVHEHPDRSIMEMLQRGFKFRQNPLLLMITNSGSDRNSVCWEERERAVKVVAGTQTPDDDFTFVGEAWEGSDSVFAFICGLDKDDDPMTDPSCWVKANPLLGTILTADYLAGVVAEAKAVPGKLNNVLRLHFCVWTDADKAWMSRETVETVMVPFEPEEHAGKDVYLGIDLAGTKDMAVVACAVPTGTVEVVRADSSLAILPTYDAWIEAWTPGDTLAARTAADKQPYDLWVRDGFLNAPPGPRIRFDIIAARVAEINSTYNIKAIAYDNYAFARFKDELDAFGVEAETLPHPQGGKVRARPSEARAEAAKAAGEKVPLGMWMPGSVTELENLIIDGRIRLRRSPVLMSALMGATFNHPPDPHGNRWFVKTRASVRIDSAVALAMAAGAAADGALPQQGQSFWEVLDPNTDYAALPQAA</sequence>
<name>A0A7W6UG64_9HYPH</name>
<dbReference type="Gene3D" id="3.40.50.300">
    <property type="entry name" value="P-loop containing nucleotide triphosphate hydrolases"/>
    <property type="match status" value="1"/>
</dbReference>
<feature type="domain" description="Terminase large subunit-like ATPase" evidence="1">
    <location>
        <begin position="90"/>
        <end position="264"/>
    </location>
</feature>
<accession>A0A7W6UG64</accession>
<dbReference type="InterPro" id="IPR005021">
    <property type="entry name" value="Terminase_largesu-like"/>
</dbReference>